<reference evidence="15" key="1">
    <citation type="journal article" date="2015" name="MBio">
        <title>Genome-Resolved Metagenomic Analysis Reveals Roles for Candidate Phyla and Other Microbial Community Members in Biogeochemical Transformations in Oil Reservoirs.</title>
        <authorList>
            <person name="Hu P."/>
            <person name="Tom L."/>
            <person name="Singh A."/>
            <person name="Thomas B.C."/>
            <person name="Baker B.J."/>
            <person name="Piceno Y.M."/>
            <person name="Andersen G.L."/>
            <person name="Banfield J.F."/>
        </authorList>
    </citation>
    <scope>NUCLEOTIDE SEQUENCE [LARGE SCALE GENOMIC DNA]</scope>
</reference>
<sequence>MSKIVVIGSSNTDLIAKVKDFPKAGETIKGISYFQAMGGKGANQALAAHRLGGDVKFITSLGKDTNGLNSLEYYNEEGLDTSLSLIVEDAPSGIAMIWVDEKGENSIVIISGANEMLSSEYIHEIEKEILKADLIVLQMEIPYDTVKTVCDIAYEHNKQILLNVAPARKLDADIIKKIHILVVNETEAETISGEKISEIGEQPVVDKLLALGAKSVVLTLGSKGCIMKNESEYHVIPAFKVKSIDSTGAGDTFCGALAAGLNKGRSWKDSLIFASAASAICVTRMGAQPSIPTETEVHDFLKKKTVNY</sequence>
<evidence type="ECO:0000256" key="11">
    <source>
        <dbReference type="ARBA" id="ARBA00023277"/>
    </source>
</evidence>
<comment type="caution">
    <text evidence="12">Lacks conserved residue(s) required for the propagation of feature annotation.</text>
</comment>
<dbReference type="AlphaFoldDB" id="A0A117M0B4"/>
<dbReference type="GO" id="GO:0046872">
    <property type="term" value="F:metal ion binding"/>
    <property type="evidence" value="ECO:0007669"/>
    <property type="project" value="UniProtKB-KW"/>
</dbReference>
<feature type="binding site" evidence="12">
    <location>
        <position position="184"/>
    </location>
    <ligand>
        <name>ATP</name>
        <dbReference type="ChEBI" id="CHEBI:30616"/>
    </ligand>
</feature>
<dbReference type="GO" id="GO:0005829">
    <property type="term" value="C:cytosol"/>
    <property type="evidence" value="ECO:0007669"/>
    <property type="project" value="TreeGrafter"/>
</dbReference>
<feature type="binding site" evidence="12">
    <location>
        <position position="245"/>
    </location>
    <ligand>
        <name>K(+)</name>
        <dbReference type="ChEBI" id="CHEBI:29103"/>
    </ligand>
</feature>
<gene>
    <name evidence="12" type="primary">rbsK</name>
    <name evidence="14" type="ORF">XD92_0874</name>
</gene>
<feature type="binding site" evidence="12">
    <location>
        <begin position="11"/>
        <end position="13"/>
    </location>
    <ligand>
        <name>substrate</name>
    </ligand>
</feature>
<evidence type="ECO:0000256" key="3">
    <source>
        <dbReference type="ARBA" id="ARBA00016943"/>
    </source>
</evidence>
<feature type="binding site" evidence="12">
    <location>
        <begin position="250"/>
        <end position="251"/>
    </location>
    <ligand>
        <name>ATP</name>
        <dbReference type="ChEBI" id="CHEBI:30616"/>
    </ligand>
</feature>
<keyword evidence="10 12" id="KW-0630">Potassium</keyword>
<evidence type="ECO:0000259" key="13">
    <source>
        <dbReference type="Pfam" id="PF00294"/>
    </source>
</evidence>
<dbReference type="PROSITE" id="PS00584">
    <property type="entry name" value="PFKB_KINASES_2"/>
    <property type="match status" value="1"/>
</dbReference>
<evidence type="ECO:0000256" key="2">
    <source>
        <dbReference type="ARBA" id="ARBA00012035"/>
    </source>
</evidence>
<comment type="function">
    <text evidence="12">Catalyzes the phosphorylation of ribose at O-5 in a reaction requiring ATP and magnesium. The resulting D-ribose-5-phosphate can then be used either for sythesis of nucleotides, histidine, and tryptophan, or as a component of the pentose phosphate pathway.</text>
</comment>
<comment type="similarity">
    <text evidence="1">Belongs to the carbohydrate kinase pfkB family.</text>
</comment>
<accession>A0A117M0B4</accession>
<evidence type="ECO:0000256" key="10">
    <source>
        <dbReference type="ARBA" id="ARBA00022958"/>
    </source>
</evidence>
<keyword evidence="5 12" id="KW-0479">Metal-binding</keyword>
<evidence type="ECO:0000313" key="15">
    <source>
        <dbReference type="Proteomes" id="UP000053860"/>
    </source>
</evidence>
<evidence type="ECO:0000313" key="14">
    <source>
        <dbReference type="EMBL" id="KUK77227.1"/>
    </source>
</evidence>
<keyword evidence="9 12" id="KW-0460">Magnesium</keyword>
<comment type="pathway">
    <text evidence="12">Carbohydrate metabolism; D-ribose degradation; D-ribose 5-phosphate from beta-D-ribopyranose: step 2/2.</text>
</comment>
<feature type="binding site" evidence="12">
    <location>
        <position position="140"/>
    </location>
    <ligand>
        <name>substrate</name>
    </ligand>
</feature>
<comment type="activity regulation">
    <text evidence="12">Activated by a monovalent cation that binds near, but not in, the active site. The most likely occupant of the site in vivo is potassium. Ion binding induces a conformational change that may alter substrate affinity.</text>
</comment>
<keyword evidence="7 12" id="KW-0418">Kinase</keyword>
<dbReference type="Pfam" id="PF00294">
    <property type="entry name" value="PfkB"/>
    <property type="match status" value="1"/>
</dbReference>
<dbReference type="InterPro" id="IPR002173">
    <property type="entry name" value="Carboh/pur_kinase_PfkB_CS"/>
</dbReference>
<feature type="binding site" evidence="12">
    <location>
        <position position="281"/>
    </location>
    <ligand>
        <name>K(+)</name>
        <dbReference type="ChEBI" id="CHEBI:29103"/>
    </ligand>
</feature>
<dbReference type="Gene3D" id="3.40.1190.20">
    <property type="match status" value="1"/>
</dbReference>
<protein>
    <recommendedName>
        <fullName evidence="3 12">Ribokinase</fullName>
        <shortName evidence="12">RK</shortName>
        <ecNumber evidence="2 12">2.7.1.15</ecNumber>
    </recommendedName>
</protein>
<evidence type="ECO:0000256" key="6">
    <source>
        <dbReference type="ARBA" id="ARBA00022741"/>
    </source>
</evidence>
<dbReference type="HAMAP" id="MF_01987">
    <property type="entry name" value="Ribokinase"/>
    <property type="match status" value="1"/>
</dbReference>
<feature type="binding site" evidence="12">
    <location>
        <begin position="219"/>
        <end position="224"/>
    </location>
    <ligand>
        <name>ATP</name>
        <dbReference type="ChEBI" id="CHEBI:30616"/>
    </ligand>
</feature>
<comment type="catalytic activity">
    <reaction evidence="12">
        <text>D-ribose + ATP = D-ribose 5-phosphate + ADP + H(+)</text>
        <dbReference type="Rhea" id="RHEA:13697"/>
        <dbReference type="ChEBI" id="CHEBI:15378"/>
        <dbReference type="ChEBI" id="CHEBI:30616"/>
        <dbReference type="ChEBI" id="CHEBI:47013"/>
        <dbReference type="ChEBI" id="CHEBI:78346"/>
        <dbReference type="ChEBI" id="CHEBI:456216"/>
        <dbReference type="EC" id="2.7.1.15"/>
    </reaction>
</comment>
<dbReference type="STRING" id="1123008.GCA_000380985_02696"/>
<keyword evidence="6 12" id="KW-0547">Nucleotide-binding</keyword>
<feature type="binding site" evidence="12">
    <location>
        <begin position="39"/>
        <end position="43"/>
    </location>
    <ligand>
        <name>substrate</name>
    </ligand>
</feature>
<dbReference type="UniPathway" id="UPA00916">
    <property type="reaction ID" value="UER00889"/>
</dbReference>
<dbReference type="GO" id="GO:0005524">
    <property type="term" value="F:ATP binding"/>
    <property type="evidence" value="ECO:0007669"/>
    <property type="project" value="UniProtKB-UniRule"/>
</dbReference>
<dbReference type="InterPro" id="IPR011611">
    <property type="entry name" value="PfkB_dom"/>
</dbReference>
<feature type="binding site" evidence="12">
    <location>
        <position position="290"/>
    </location>
    <ligand>
        <name>K(+)</name>
        <dbReference type="ChEBI" id="CHEBI:29103"/>
    </ligand>
</feature>
<keyword evidence="4 12" id="KW-0808">Transferase</keyword>
<proteinExistence type="inferred from homology"/>
<feature type="binding site" evidence="12">
    <location>
        <position position="251"/>
    </location>
    <ligand>
        <name>substrate</name>
    </ligand>
</feature>
<comment type="subunit">
    <text evidence="12">Homodimer.</text>
</comment>
<evidence type="ECO:0000256" key="8">
    <source>
        <dbReference type="ARBA" id="ARBA00022840"/>
    </source>
</evidence>
<evidence type="ECO:0000256" key="5">
    <source>
        <dbReference type="ARBA" id="ARBA00022723"/>
    </source>
</evidence>
<name>A0A117M0B4_9BACT</name>
<dbReference type="CDD" id="cd01174">
    <property type="entry name" value="ribokinase"/>
    <property type="match status" value="1"/>
</dbReference>
<dbReference type="Proteomes" id="UP000053860">
    <property type="component" value="Unassembled WGS sequence"/>
</dbReference>
<evidence type="ECO:0000256" key="12">
    <source>
        <dbReference type="HAMAP-Rule" id="MF_01987"/>
    </source>
</evidence>
<evidence type="ECO:0000256" key="9">
    <source>
        <dbReference type="ARBA" id="ARBA00022842"/>
    </source>
</evidence>
<dbReference type="InterPro" id="IPR011877">
    <property type="entry name" value="Ribokinase"/>
</dbReference>
<evidence type="ECO:0000256" key="1">
    <source>
        <dbReference type="ARBA" id="ARBA00005380"/>
    </source>
</evidence>
<dbReference type="NCBIfam" id="TIGR02152">
    <property type="entry name" value="D_ribokin_bact"/>
    <property type="match status" value="1"/>
</dbReference>
<dbReference type="PANTHER" id="PTHR10584">
    <property type="entry name" value="SUGAR KINASE"/>
    <property type="match status" value="1"/>
</dbReference>
<dbReference type="InterPro" id="IPR002139">
    <property type="entry name" value="Ribo/fructo_kinase"/>
</dbReference>
<evidence type="ECO:0000256" key="7">
    <source>
        <dbReference type="ARBA" id="ARBA00022777"/>
    </source>
</evidence>
<organism evidence="14 15">
    <name type="scientific">Proteiniphilum acetatigenes</name>
    <dbReference type="NCBI Taxonomy" id="294710"/>
    <lineage>
        <taxon>Bacteria</taxon>
        <taxon>Pseudomonadati</taxon>
        <taxon>Bacteroidota</taxon>
        <taxon>Bacteroidia</taxon>
        <taxon>Bacteroidales</taxon>
        <taxon>Dysgonomonadaceae</taxon>
        <taxon>Proteiniphilum</taxon>
    </lineage>
</organism>
<keyword evidence="12" id="KW-0963">Cytoplasm</keyword>
<comment type="cofactor">
    <cofactor evidence="12">
        <name>Mg(2+)</name>
        <dbReference type="ChEBI" id="CHEBI:18420"/>
    </cofactor>
    <text evidence="12">Requires a divalent cation, most likely magnesium in vivo, as an electrophilic catalyst to aid phosphoryl group transfer. It is the chelate of the metal and the nucleotide that is the actual substrate.</text>
</comment>
<comment type="similarity">
    <text evidence="12">Belongs to the carbohydrate kinase PfkB family. Ribokinase subfamily.</text>
</comment>
<comment type="subcellular location">
    <subcellularLocation>
        <location evidence="12">Cytoplasm</location>
    </subcellularLocation>
</comment>
<dbReference type="EMBL" id="LGGN01000152">
    <property type="protein sequence ID" value="KUK77227.1"/>
    <property type="molecule type" value="Genomic_DNA"/>
</dbReference>
<dbReference type="PANTHER" id="PTHR10584:SF166">
    <property type="entry name" value="RIBOKINASE"/>
    <property type="match status" value="1"/>
</dbReference>
<dbReference type="EC" id="2.7.1.15" evidence="2 12"/>
<feature type="binding site" evidence="12">
    <location>
        <position position="284"/>
    </location>
    <ligand>
        <name>K(+)</name>
        <dbReference type="ChEBI" id="CHEBI:29103"/>
    </ligand>
</feature>
<dbReference type="PATRIC" id="fig|294710.3.peg.1216"/>
<feature type="binding site" evidence="12">
    <location>
        <position position="286"/>
    </location>
    <ligand>
        <name>K(+)</name>
        <dbReference type="ChEBI" id="CHEBI:29103"/>
    </ligand>
</feature>
<keyword evidence="11 12" id="KW-0119">Carbohydrate metabolism</keyword>
<feature type="active site" description="Proton acceptor" evidence="12">
    <location>
        <position position="251"/>
    </location>
</feature>
<evidence type="ECO:0000256" key="4">
    <source>
        <dbReference type="ARBA" id="ARBA00022679"/>
    </source>
</evidence>
<feature type="domain" description="Carbohydrate kinase PfkB" evidence="13">
    <location>
        <begin position="1"/>
        <end position="293"/>
    </location>
</feature>
<dbReference type="GO" id="GO:0004747">
    <property type="term" value="F:ribokinase activity"/>
    <property type="evidence" value="ECO:0007669"/>
    <property type="project" value="UniProtKB-UniRule"/>
</dbReference>
<comment type="caution">
    <text evidence="14">The sequence shown here is derived from an EMBL/GenBank/DDBJ whole genome shotgun (WGS) entry which is preliminary data.</text>
</comment>
<dbReference type="GO" id="GO:0019303">
    <property type="term" value="P:D-ribose catabolic process"/>
    <property type="evidence" value="ECO:0007669"/>
    <property type="project" value="UniProtKB-UniRule"/>
</dbReference>
<dbReference type="InterPro" id="IPR029056">
    <property type="entry name" value="Ribokinase-like"/>
</dbReference>
<keyword evidence="8 12" id="KW-0067">ATP-binding</keyword>
<dbReference type="SUPFAM" id="SSF53613">
    <property type="entry name" value="Ribokinase-like"/>
    <property type="match status" value="1"/>
</dbReference>
<feature type="binding site" evidence="12">
    <location>
        <position position="247"/>
    </location>
    <ligand>
        <name>K(+)</name>
        <dbReference type="ChEBI" id="CHEBI:29103"/>
    </ligand>
</feature>
<dbReference type="PRINTS" id="PR00990">
    <property type="entry name" value="RIBOKINASE"/>
</dbReference>